<dbReference type="AlphaFoldDB" id="A0AA38S781"/>
<dbReference type="PANTHER" id="PTHR31616">
    <property type="entry name" value="TREHALASE"/>
    <property type="match status" value="1"/>
</dbReference>
<feature type="active site" description="Proton donor" evidence="10">
    <location>
        <position position="208"/>
    </location>
</feature>
<evidence type="ECO:0000256" key="3">
    <source>
        <dbReference type="ARBA" id="ARBA00022729"/>
    </source>
</evidence>
<keyword evidence="7 9" id="KW-0326">Glycosidase</keyword>
<dbReference type="PIRSF" id="PIRSF001031">
    <property type="entry name" value="Glu-a-glcsd_SBD"/>
    <property type="match status" value="1"/>
</dbReference>
<keyword evidence="8 9" id="KW-0624">Polysaccharide degradation</keyword>
<evidence type="ECO:0000256" key="9">
    <source>
        <dbReference type="PIRNR" id="PIRNR001031"/>
    </source>
</evidence>
<dbReference type="InterPro" id="IPR002044">
    <property type="entry name" value="CBM20"/>
</dbReference>
<keyword evidence="3 12" id="KW-0732">Signal</keyword>
<dbReference type="InterPro" id="IPR013783">
    <property type="entry name" value="Ig-like_fold"/>
</dbReference>
<keyword evidence="4 9" id="KW-0378">Hydrolase</keyword>
<evidence type="ECO:0000256" key="7">
    <source>
        <dbReference type="ARBA" id="ARBA00023295"/>
    </source>
</evidence>
<keyword evidence="5" id="KW-0325">Glycoprotein</keyword>
<dbReference type="EC" id="3.2.1.3" evidence="9"/>
<dbReference type="PRINTS" id="PR00736">
    <property type="entry name" value="GLHYDRLASE15"/>
</dbReference>
<dbReference type="SMART" id="SM01065">
    <property type="entry name" value="CBM_2"/>
    <property type="match status" value="1"/>
</dbReference>
<gene>
    <name evidence="14" type="ORF">NKR19_g1533</name>
</gene>
<dbReference type="InterPro" id="IPR000165">
    <property type="entry name" value="Glucoamylase"/>
</dbReference>
<dbReference type="FunFam" id="1.50.10.10:FF:000018">
    <property type="entry name" value="Glucoamylase"/>
    <property type="match status" value="1"/>
</dbReference>
<dbReference type="GO" id="GO:0000324">
    <property type="term" value="C:fungal-type vacuole"/>
    <property type="evidence" value="ECO:0007669"/>
    <property type="project" value="TreeGrafter"/>
</dbReference>
<dbReference type="InterPro" id="IPR013784">
    <property type="entry name" value="Carb-bd-like_fold"/>
</dbReference>
<dbReference type="PROSITE" id="PS00820">
    <property type="entry name" value="GLUCOAMYLASE"/>
    <property type="match status" value="1"/>
</dbReference>
<dbReference type="InterPro" id="IPR011613">
    <property type="entry name" value="GH15-like"/>
</dbReference>
<dbReference type="GO" id="GO:0004339">
    <property type="term" value="F:glucan 1,4-alpha-glucosidase activity"/>
    <property type="evidence" value="ECO:0007669"/>
    <property type="project" value="UniProtKB-EC"/>
</dbReference>
<feature type="domain" description="CBM20" evidence="13">
    <location>
        <begin position="506"/>
        <end position="617"/>
    </location>
</feature>
<dbReference type="InterPro" id="IPR046966">
    <property type="entry name" value="Glucoamylase_active_site"/>
</dbReference>
<name>A0AA38S781_9PEZI</name>
<sequence>MAPLTSRGLLSSILAVAAGAGAAQWPQNVDVDSYIGTERGIALEGVLANIGPNGSLVPGAAAGLVVASPSKVNPDYFYTWTRDSALTLKMIVDEFLFGKTELRPYIEDYITAQAVLQTVKNPSGSLLPSGLGLGEPKFNVDGTKFNGNWGRPQRDGPALRSIAIVTYSNYLVAQGDSKRVREVIWPIISNDLSYTGQYWNSTGFDLWEEVSGSSFFTTQNQYRALVEGAKLASTLGVTCAGCDQAPNVLCFLQSYWNGKYITANTNVDNGRTSIDANTMLGAISAFDVSAPCDSPTYQPCHSQSLASFKVFVDTFRNPDLYPINAGIPSAQGVALGRYPEDIYYNGNPWYLITLGAAEFLYDAVARWSAQKSITVDAVSLPFFQSLYPNATTTTYKQCKKSDPFRQILTAATTYADSFVSVAQRYTPTNGSLSEQFLKTPPGTPLSASALTWSFASFVTMAERRAGQFPPSWVPSGPSLSTPNSSCQPGSTRGVYAPATAAGAPNVTAGCTSTVLFEVNATTYYGENVYLVGNTSDLGGWDVGDALPLLASNYTAERPLWFLAAPLPAGETVSYVYVRQEDCGQGWIYESVNRTVAVPACVEGDESVRETTDDAWTGETGSSGAC</sequence>
<proteinExistence type="inferred from homology"/>
<feature type="signal peptide" evidence="12">
    <location>
        <begin position="1"/>
        <end position="23"/>
    </location>
</feature>
<feature type="binding site" evidence="11">
    <location>
        <position position="149"/>
    </location>
    <ligand>
        <name>substrate</name>
    </ligand>
</feature>
<dbReference type="SUPFAM" id="SSF49452">
    <property type="entry name" value="Starch-binding domain-like"/>
    <property type="match status" value="1"/>
</dbReference>
<keyword evidence="6 9" id="KW-0119">Carbohydrate metabolism</keyword>
<feature type="chain" id="PRO_5041361396" description="Glucoamylase" evidence="12">
    <location>
        <begin position="24"/>
        <end position="625"/>
    </location>
</feature>
<evidence type="ECO:0000256" key="6">
    <source>
        <dbReference type="ARBA" id="ARBA00023277"/>
    </source>
</evidence>
<evidence type="ECO:0000256" key="5">
    <source>
        <dbReference type="ARBA" id="ARBA00023180"/>
    </source>
</evidence>
<evidence type="ECO:0000256" key="11">
    <source>
        <dbReference type="PIRSR" id="PIRSR001031-2"/>
    </source>
</evidence>
<evidence type="ECO:0000256" key="8">
    <source>
        <dbReference type="ARBA" id="ARBA00023326"/>
    </source>
</evidence>
<evidence type="ECO:0000256" key="10">
    <source>
        <dbReference type="PIRSR" id="PIRSR001031-1"/>
    </source>
</evidence>
<evidence type="ECO:0000256" key="4">
    <source>
        <dbReference type="ARBA" id="ARBA00022801"/>
    </source>
</evidence>
<evidence type="ECO:0000313" key="14">
    <source>
        <dbReference type="EMBL" id="KAJ9162168.1"/>
    </source>
</evidence>
<evidence type="ECO:0000259" key="13">
    <source>
        <dbReference type="PROSITE" id="PS51166"/>
    </source>
</evidence>
<organism evidence="14 15">
    <name type="scientific">Coniochaeta hoffmannii</name>
    <dbReference type="NCBI Taxonomy" id="91930"/>
    <lineage>
        <taxon>Eukaryota</taxon>
        <taxon>Fungi</taxon>
        <taxon>Dikarya</taxon>
        <taxon>Ascomycota</taxon>
        <taxon>Pezizomycotina</taxon>
        <taxon>Sordariomycetes</taxon>
        <taxon>Sordariomycetidae</taxon>
        <taxon>Coniochaetales</taxon>
        <taxon>Coniochaetaceae</taxon>
        <taxon>Coniochaeta</taxon>
    </lineage>
</organism>
<comment type="catalytic activity">
    <reaction evidence="1 9">
        <text>Hydrolysis of terminal (1-&gt;4)-linked alpha-D-glucose residues successively from non-reducing ends of the chains with release of beta-D-glucose.</text>
        <dbReference type="EC" id="3.2.1.3"/>
    </reaction>
</comment>
<dbReference type="PANTHER" id="PTHR31616:SF12">
    <property type="entry name" value="GLUCOAMYLASE"/>
    <property type="match status" value="1"/>
</dbReference>
<dbReference type="InterPro" id="IPR008928">
    <property type="entry name" value="6-hairpin_glycosidase_sf"/>
</dbReference>
<dbReference type="Pfam" id="PF00686">
    <property type="entry name" value="CBM_20"/>
    <property type="match status" value="1"/>
</dbReference>
<reference evidence="14" key="1">
    <citation type="submission" date="2022-07" db="EMBL/GenBank/DDBJ databases">
        <title>Fungi with potential for degradation of polypropylene.</title>
        <authorList>
            <person name="Gostincar C."/>
        </authorList>
    </citation>
    <scope>NUCLEOTIDE SEQUENCE</scope>
    <source>
        <strain evidence="14">EXF-13287</strain>
    </source>
</reference>
<dbReference type="Gene3D" id="1.50.10.10">
    <property type="match status" value="1"/>
</dbReference>
<comment type="caution">
    <text evidence="14">The sequence shown here is derived from an EMBL/GenBank/DDBJ whole genome shotgun (WGS) entry which is preliminary data.</text>
</comment>
<dbReference type="InterPro" id="IPR012341">
    <property type="entry name" value="6hp_glycosidase-like_sf"/>
</dbReference>
<comment type="similarity">
    <text evidence="2 9">Belongs to the glycosyl hydrolase 15 family.</text>
</comment>
<feature type="active site" description="Proton acceptor" evidence="10">
    <location>
        <position position="205"/>
    </location>
</feature>
<dbReference type="Gene3D" id="2.60.40.10">
    <property type="entry name" value="Immunoglobulins"/>
    <property type="match status" value="1"/>
</dbReference>
<evidence type="ECO:0000313" key="15">
    <source>
        <dbReference type="Proteomes" id="UP001174691"/>
    </source>
</evidence>
<evidence type="ECO:0000256" key="12">
    <source>
        <dbReference type="SAM" id="SignalP"/>
    </source>
</evidence>
<dbReference type="PROSITE" id="PS51166">
    <property type="entry name" value="CBM20"/>
    <property type="match status" value="1"/>
</dbReference>
<evidence type="ECO:0000256" key="1">
    <source>
        <dbReference type="ARBA" id="ARBA00001863"/>
    </source>
</evidence>
<keyword evidence="15" id="KW-1185">Reference proteome</keyword>
<dbReference type="Pfam" id="PF00723">
    <property type="entry name" value="Glyco_hydro_15"/>
    <property type="match status" value="1"/>
</dbReference>
<protein>
    <recommendedName>
        <fullName evidence="9">Glucoamylase</fullName>
        <ecNumber evidence="9">3.2.1.3</ecNumber>
    </recommendedName>
    <alternativeName>
        <fullName evidence="9">1,4-alpha-D-glucan glucohydrolase</fullName>
    </alternativeName>
    <alternativeName>
        <fullName evidence="9">Glucan 1,4-alpha-glucosidase</fullName>
    </alternativeName>
</protein>
<dbReference type="EMBL" id="JANBVN010000014">
    <property type="protein sequence ID" value="KAJ9162168.1"/>
    <property type="molecule type" value="Genomic_DNA"/>
</dbReference>
<dbReference type="GO" id="GO:2001070">
    <property type="term" value="F:starch binding"/>
    <property type="evidence" value="ECO:0007669"/>
    <property type="project" value="InterPro"/>
</dbReference>
<evidence type="ECO:0000256" key="2">
    <source>
        <dbReference type="ARBA" id="ARBA00006188"/>
    </source>
</evidence>
<dbReference type="SUPFAM" id="SSF48208">
    <property type="entry name" value="Six-hairpin glycosidases"/>
    <property type="match status" value="1"/>
</dbReference>
<dbReference type="InterPro" id="IPR008291">
    <property type="entry name" value="Glucoamylase_SBD"/>
</dbReference>
<dbReference type="GO" id="GO:0000272">
    <property type="term" value="P:polysaccharide catabolic process"/>
    <property type="evidence" value="ECO:0007669"/>
    <property type="project" value="UniProtKB-KW"/>
</dbReference>
<accession>A0AA38S781</accession>
<dbReference type="Proteomes" id="UP001174691">
    <property type="component" value="Unassembled WGS sequence"/>
</dbReference>